<dbReference type="SUPFAM" id="SSF56112">
    <property type="entry name" value="Protein kinase-like (PK-like)"/>
    <property type="match status" value="1"/>
</dbReference>
<dbReference type="InterPro" id="IPR008271">
    <property type="entry name" value="Ser/Thr_kinase_AS"/>
</dbReference>
<dbReference type="Gene3D" id="3.30.200.20">
    <property type="entry name" value="Phosphorylase Kinase, domain 1"/>
    <property type="match status" value="1"/>
</dbReference>
<reference evidence="15" key="1">
    <citation type="submission" date="2020-11" db="EMBL/GenBank/DDBJ databases">
        <authorList>
            <person name="Tran Van P."/>
        </authorList>
    </citation>
    <scope>NUCLEOTIDE SEQUENCE</scope>
</reference>
<evidence type="ECO:0000313" key="16">
    <source>
        <dbReference type="Proteomes" id="UP000759131"/>
    </source>
</evidence>
<evidence type="ECO:0000256" key="2">
    <source>
        <dbReference type="ARBA" id="ARBA00022553"/>
    </source>
</evidence>
<keyword evidence="16" id="KW-1185">Reference proteome</keyword>
<keyword evidence="5" id="KW-0418">Kinase</keyword>
<evidence type="ECO:0000256" key="4">
    <source>
        <dbReference type="ARBA" id="ARBA00022741"/>
    </source>
</evidence>
<dbReference type="InterPro" id="IPR011009">
    <property type="entry name" value="Kinase-like_dom_sf"/>
</dbReference>
<evidence type="ECO:0000256" key="3">
    <source>
        <dbReference type="ARBA" id="ARBA00022679"/>
    </source>
</evidence>
<dbReference type="AlphaFoldDB" id="A0A7R9Q498"/>
<evidence type="ECO:0000256" key="8">
    <source>
        <dbReference type="ARBA" id="ARBA00038035"/>
    </source>
</evidence>
<evidence type="ECO:0000256" key="12">
    <source>
        <dbReference type="ARBA" id="ARBA00051693"/>
    </source>
</evidence>
<comment type="catalytic activity">
    <reaction evidence="10">
        <text>L-seryl-[protein] + ATP = O-phospho-L-seryl-[protein] + ADP + H(+)</text>
        <dbReference type="Rhea" id="RHEA:17989"/>
        <dbReference type="Rhea" id="RHEA-COMP:9863"/>
        <dbReference type="Rhea" id="RHEA-COMP:11604"/>
        <dbReference type="ChEBI" id="CHEBI:15378"/>
        <dbReference type="ChEBI" id="CHEBI:29999"/>
        <dbReference type="ChEBI" id="CHEBI:30616"/>
        <dbReference type="ChEBI" id="CHEBI:83421"/>
        <dbReference type="ChEBI" id="CHEBI:456216"/>
        <dbReference type="EC" id="2.7.12.2"/>
    </reaction>
</comment>
<dbReference type="Gene3D" id="1.10.510.10">
    <property type="entry name" value="Transferase(Phosphotransferase) domain 1"/>
    <property type="match status" value="1"/>
</dbReference>
<dbReference type="InterPro" id="IPR000719">
    <property type="entry name" value="Prot_kinase_dom"/>
</dbReference>
<keyword evidence="4" id="KW-0547">Nucleotide-binding</keyword>
<feature type="region of interest" description="Disordered" evidence="13">
    <location>
        <begin position="20"/>
        <end position="102"/>
    </location>
</feature>
<feature type="domain" description="Protein kinase" evidence="14">
    <location>
        <begin position="230"/>
        <end position="490"/>
    </location>
</feature>
<dbReference type="SMART" id="SM00220">
    <property type="entry name" value="S_TKc"/>
    <property type="match status" value="1"/>
</dbReference>
<evidence type="ECO:0000256" key="11">
    <source>
        <dbReference type="ARBA" id="ARBA00049299"/>
    </source>
</evidence>
<keyword evidence="1" id="KW-0723">Serine/threonine-protein kinase</keyword>
<dbReference type="GO" id="GO:0006950">
    <property type="term" value="P:response to stress"/>
    <property type="evidence" value="ECO:0007669"/>
    <property type="project" value="UniProtKB-ARBA"/>
</dbReference>
<evidence type="ECO:0000256" key="10">
    <source>
        <dbReference type="ARBA" id="ARBA00049014"/>
    </source>
</evidence>
<evidence type="ECO:0000256" key="7">
    <source>
        <dbReference type="ARBA" id="ARBA00023137"/>
    </source>
</evidence>
<dbReference type="PROSITE" id="PS50011">
    <property type="entry name" value="PROTEIN_KINASE_DOM"/>
    <property type="match status" value="1"/>
</dbReference>
<evidence type="ECO:0000256" key="6">
    <source>
        <dbReference type="ARBA" id="ARBA00022840"/>
    </source>
</evidence>
<dbReference type="FunFam" id="3.30.200.20:FF:000040">
    <property type="entry name" value="Dual specificity mitogen-activated protein kinase kinase"/>
    <property type="match status" value="1"/>
</dbReference>
<keyword evidence="6" id="KW-0067">ATP-binding</keyword>
<dbReference type="GO" id="GO:0043068">
    <property type="term" value="P:positive regulation of programmed cell death"/>
    <property type="evidence" value="ECO:0007669"/>
    <property type="project" value="UniProtKB-ARBA"/>
</dbReference>
<proteinExistence type="inferred from homology"/>
<dbReference type="GO" id="GO:0005524">
    <property type="term" value="F:ATP binding"/>
    <property type="evidence" value="ECO:0007669"/>
    <property type="project" value="UniProtKB-KW"/>
</dbReference>
<dbReference type="EC" id="2.7.12.2" evidence="9"/>
<dbReference type="GO" id="GO:0004674">
    <property type="term" value="F:protein serine/threonine kinase activity"/>
    <property type="evidence" value="ECO:0007669"/>
    <property type="project" value="UniProtKB-KW"/>
</dbReference>
<name>A0A7R9Q498_9ACAR</name>
<evidence type="ECO:0000313" key="15">
    <source>
        <dbReference type="EMBL" id="CAD7631653.1"/>
    </source>
</evidence>
<protein>
    <recommendedName>
        <fullName evidence="9">mitogen-activated protein kinase kinase</fullName>
        <ecNumber evidence="9">2.7.12.2</ecNumber>
    </recommendedName>
</protein>
<comment type="catalytic activity">
    <reaction evidence="11">
        <text>L-threonyl-[protein] + ATP = O-phospho-L-threonyl-[protein] + ADP + H(+)</text>
        <dbReference type="Rhea" id="RHEA:46608"/>
        <dbReference type="Rhea" id="RHEA-COMP:11060"/>
        <dbReference type="Rhea" id="RHEA-COMP:11605"/>
        <dbReference type="ChEBI" id="CHEBI:15378"/>
        <dbReference type="ChEBI" id="CHEBI:30013"/>
        <dbReference type="ChEBI" id="CHEBI:30616"/>
        <dbReference type="ChEBI" id="CHEBI:61977"/>
        <dbReference type="ChEBI" id="CHEBI:456216"/>
        <dbReference type="EC" id="2.7.12.2"/>
    </reaction>
</comment>
<dbReference type="OrthoDB" id="10252354at2759"/>
<feature type="compositionally biased region" description="Low complexity" evidence="13">
    <location>
        <begin position="62"/>
        <end position="73"/>
    </location>
</feature>
<keyword evidence="2" id="KW-0597">Phosphoprotein</keyword>
<dbReference type="EMBL" id="OC864362">
    <property type="protein sequence ID" value="CAD7631653.1"/>
    <property type="molecule type" value="Genomic_DNA"/>
</dbReference>
<gene>
    <name evidence="15" type="ORF">OSB1V03_LOCUS12062</name>
</gene>
<dbReference type="InterPro" id="IPR052468">
    <property type="entry name" value="Dual_spec_MAPK_kinase"/>
</dbReference>
<dbReference type="PANTHER" id="PTHR47238">
    <property type="entry name" value="MITOGEN-ACTIVATED PROTEIN KINASE KINASE 5"/>
    <property type="match status" value="1"/>
</dbReference>
<dbReference type="Proteomes" id="UP000759131">
    <property type="component" value="Unassembled WGS sequence"/>
</dbReference>
<dbReference type="GO" id="GO:0004708">
    <property type="term" value="F:MAP kinase kinase activity"/>
    <property type="evidence" value="ECO:0007669"/>
    <property type="project" value="UniProtKB-EC"/>
</dbReference>
<dbReference type="PROSITE" id="PS00108">
    <property type="entry name" value="PROTEIN_KINASE_ST"/>
    <property type="match status" value="1"/>
</dbReference>
<dbReference type="FunFam" id="1.10.510.10:FF:000432">
    <property type="entry name" value="mitogen-activated protein kinase kinase 3"/>
    <property type="match status" value="1"/>
</dbReference>
<keyword evidence="7" id="KW-0829">Tyrosine-protein kinase</keyword>
<evidence type="ECO:0000256" key="13">
    <source>
        <dbReference type="SAM" id="MobiDB-lite"/>
    </source>
</evidence>
<sequence length="521" mass="58046">MMASIEKQLQNLRQRLNLENNDSSFGQNGAHNQTAGAATHSSQTNSPLHHSRRPPPPPPPTNQSSLSSPSTGSQPPPLQTPPTPPTPSYRVGPGWTPGAPVQQFPRRQYSLSATQRQSNNNLQLNLSHVLTNNRNNNDQNTAVGSQSLNAQCLSPRPRPRNLIIGNNLSPGRPGSPSRNVKPIPFPKPNAMTVNKFNNANDDQKLNEMFRQNNSLLNIDGKTYLAQDVDLSFVDELGSGSCGHVVKMRHTPSGKVVAVKQMRRSGNKEENKRITMDLDILLACHDCPNIVQCYGYFIKDTEVWICMELMTTCFDKLLKKFKCPIPEPILGKISVATVKALNYLKDTHGVIHRDIKPSNILINDQGVVKLCDFGISGRLVDSKAKTRSAGCAAYMAPERIDPPDSANPSYDIRADVWSLGITLVELATGKFPYHECNTDFEVLTKVIQEDPPSLPPESGFSHNLCSFVKSCLTKDYKKRPKYKKLLEHQFIRHYERVDVDVGHWFTDLMRIEKLIESELSAN</sequence>
<dbReference type="CDD" id="cd06618">
    <property type="entry name" value="PKc_MKK7"/>
    <property type="match status" value="1"/>
</dbReference>
<organism evidence="15">
    <name type="scientific">Medioppia subpectinata</name>
    <dbReference type="NCBI Taxonomy" id="1979941"/>
    <lineage>
        <taxon>Eukaryota</taxon>
        <taxon>Metazoa</taxon>
        <taxon>Ecdysozoa</taxon>
        <taxon>Arthropoda</taxon>
        <taxon>Chelicerata</taxon>
        <taxon>Arachnida</taxon>
        <taxon>Acari</taxon>
        <taxon>Acariformes</taxon>
        <taxon>Sarcoptiformes</taxon>
        <taxon>Oribatida</taxon>
        <taxon>Brachypylina</taxon>
        <taxon>Oppioidea</taxon>
        <taxon>Oppiidae</taxon>
        <taxon>Medioppia</taxon>
    </lineage>
</organism>
<comment type="catalytic activity">
    <reaction evidence="12">
        <text>L-tyrosyl-[protein] + ATP = O-phospho-L-tyrosyl-[protein] + ADP + H(+)</text>
        <dbReference type="Rhea" id="RHEA:10596"/>
        <dbReference type="Rhea" id="RHEA-COMP:10136"/>
        <dbReference type="Rhea" id="RHEA-COMP:20101"/>
        <dbReference type="ChEBI" id="CHEBI:15378"/>
        <dbReference type="ChEBI" id="CHEBI:30616"/>
        <dbReference type="ChEBI" id="CHEBI:46858"/>
        <dbReference type="ChEBI" id="CHEBI:61978"/>
        <dbReference type="ChEBI" id="CHEBI:456216"/>
        <dbReference type="EC" id="2.7.12.2"/>
    </reaction>
</comment>
<evidence type="ECO:0000259" key="14">
    <source>
        <dbReference type="PROSITE" id="PS50011"/>
    </source>
</evidence>
<dbReference type="PANTHER" id="PTHR47238:SF2">
    <property type="entry name" value="DUAL SPECIFICITY MITOGEN-ACTIVATED PROTEIN KINASE KINASE HEMIPTEROUS"/>
    <property type="match status" value="1"/>
</dbReference>
<dbReference type="Pfam" id="PF00069">
    <property type="entry name" value="Pkinase"/>
    <property type="match status" value="1"/>
</dbReference>
<evidence type="ECO:0000256" key="1">
    <source>
        <dbReference type="ARBA" id="ARBA00022527"/>
    </source>
</evidence>
<evidence type="ECO:0000256" key="5">
    <source>
        <dbReference type="ARBA" id="ARBA00022777"/>
    </source>
</evidence>
<feature type="compositionally biased region" description="Polar residues" evidence="13">
    <location>
        <begin position="22"/>
        <end position="44"/>
    </location>
</feature>
<feature type="region of interest" description="Disordered" evidence="13">
    <location>
        <begin position="154"/>
        <end position="178"/>
    </location>
</feature>
<accession>A0A7R9Q498</accession>
<comment type="similarity">
    <text evidence="8">Belongs to the protein kinase superfamily. STE Ser/Thr protein kinase family. MAP kinase kinase subfamily.</text>
</comment>
<dbReference type="GO" id="GO:0010508">
    <property type="term" value="P:positive regulation of autophagy"/>
    <property type="evidence" value="ECO:0007669"/>
    <property type="project" value="UniProtKB-ARBA"/>
</dbReference>
<dbReference type="EMBL" id="CAJPIZ010009787">
    <property type="protein sequence ID" value="CAG2112083.1"/>
    <property type="molecule type" value="Genomic_DNA"/>
</dbReference>
<dbReference type="GO" id="GO:0004713">
    <property type="term" value="F:protein tyrosine kinase activity"/>
    <property type="evidence" value="ECO:0007669"/>
    <property type="project" value="UniProtKB-KW"/>
</dbReference>
<evidence type="ECO:0000256" key="9">
    <source>
        <dbReference type="ARBA" id="ARBA00038999"/>
    </source>
</evidence>
<feature type="compositionally biased region" description="Pro residues" evidence="13">
    <location>
        <begin position="74"/>
        <end position="87"/>
    </location>
</feature>
<keyword evidence="3" id="KW-0808">Transferase</keyword>